<feature type="domain" description="PsbP C-terminal" evidence="2">
    <location>
        <begin position="107"/>
        <end position="287"/>
    </location>
</feature>
<dbReference type="Pfam" id="PF01789">
    <property type="entry name" value="PsbP"/>
    <property type="match status" value="1"/>
</dbReference>
<dbReference type="Gene3D" id="3.40.1000.10">
    <property type="entry name" value="Mog1/PsbP, alpha/beta/alpha sandwich"/>
    <property type="match status" value="1"/>
</dbReference>
<feature type="chain" id="PRO_5044848609" description="PsbP C-terminal domain-containing protein" evidence="1">
    <location>
        <begin position="19"/>
        <end position="290"/>
    </location>
</feature>
<sequence>MHPRPLILFLALLRGSASFIAPSPSPSSFPIAKAGATHVRALINLNLHRGQHHAAVTDSIVDDQSNTLLPRRSFWNRSLSTLVGLYTLSRISPISASYAAESSAPKMETYNDIDYGFHLSIPTSWENTEQKLSGRRKALFFTDPTTKDADSGTIETFGFVAYTPVRDDFTSLASFGSVENVAQMTILPKGDLAGQSDDSKMVSAISKNNAYYFDYIATPVVPVEAGESSSSSGALTKKLKPQHFRTIFTLLPLKNSAGMTLVTITLQTSEERYGTVRGLFDNIIDSFGKN</sequence>
<accession>A0ABD3M7M9</accession>
<gene>
    <name evidence="3" type="ORF">ACHAWU_006633</name>
</gene>
<evidence type="ECO:0000313" key="4">
    <source>
        <dbReference type="Proteomes" id="UP001530293"/>
    </source>
</evidence>
<name>A0ABD3M7M9_9STRA</name>
<dbReference type="PANTHER" id="PTHR31407">
    <property type="match status" value="1"/>
</dbReference>
<feature type="signal peptide" evidence="1">
    <location>
        <begin position="1"/>
        <end position="18"/>
    </location>
</feature>
<evidence type="ECO:0000259" key="2">
    <source>
        <dbReference type="Pfam" id="PF01789"/>
    </source>
</evidence>
<protein>
    <recommendedName>
        <fullName evidence="2">PsbP C-terminal domain-containing protein</fullName>
    </recommendedName>
</protein>
<comment type="caution">
    <text evidence="3">The sequence shown here is derived from an EMBL/GenBank/DDBJ whole genome shotgun (WGS) entry which is preliminary data.</text>
</comment>
<evidence type="ECO:0000313" key="3">
    <source>
        <dbReference type="EMBL" id="KAL3760085.1"/>
    </source>
</evidence>
<proteinExistence type="predicted"/>
<reference evidence="3 4" key="1">
    <citation type="submission" date="2024-10" db="EMBL/GenBank/DDBJ databases">
        <title>Updated reference genomes for cyclostephanoid diatoms.</title>
        <authorList>
            <person name="Roberts W.R."/>
            <person name="Alverson A.J."/>
        </authorList>
    </citation>
    <scope>NUCLEOTIDE SEQUENCE [LARGE SCALE GENOMIC DNA]</scope>
    <source>
        <strain evidence="3 4">AJA232-27</strain>
    </source>
</reference>
<dbReference type="PANTHER" id="PTHR31407:SF16">
    <property type="entry name" value="PSBP DOMAIN-CONTAINING PROTEIN 7, CHLOROPLASTIC"/>
    <property type="match status" value="1"/>
</dbReference>
<dbReference type="EMBL" id="JALLBG020000194">
    <property type="protein sequence ID" value="KAL3760085.1"/>
    <property type="molecule type" value="Genomic_DNA"/>
</dbReference>
<keyword evidence="4" id="KW-1185">Reference proteome</keyword>
<dbReference type="InterPro" id="IPR002683">
    <property type="entry name" value="PsbP_C"/>
</dbReference>
<evidence type="ECO:0000256" key="1">
    <source>
        <dbReference type="SAM" id="SignalP"/>
    </source>
</evidence>
<dbReference type="Proteomes" id="UP001530293">
    <property type="component" value="Unassembled WGS sequence"/>
</dbReference>
<keyword evidence="1" id="KW-0732">Signal</keyword>
<dbReference type="AlphaFoldDB" id="A0ABD3M7M9"/>
<organism evidence="3 4">
    <name type="scientific">Discostella pseudostelligera</name>
    <dbReference type="NCBI Taxonomy" id="259834"/>
    <lineage>
        <taxon>Eukaryota</taxon>
        <taxon>Sar</taxon>
        <taxon>Stramenopiles</taxon>
        <taxon>Ochrophyta</taxon>
        <taxon>Bacillariophyta</taxon>
        <taxon>Coscinodiscophyceae</taxon>
        <taxon>Thalassiosirophycidae</taxon>
        <taxon>Stephanodiscales</taxon>
        <taxon>Stephanodiscaceae</taxon>
        <taxon>Discostella</taxon>
    </lineage>
</organism>